<evidence type="ECO:0000256" key="1">
    <source>
        <dbReference type="SAM" id="MobiDB-lite"/>
    </source>
</evidence>
<feature type="compositionally biased region" description="Basic residues" evidence="1">
    <location>
        <begin position="69"/>
        <end position="81"/>
    </location>
</feature>
<gene>
    <name evidence="2" type="ORF">TGAMA5MH_05042</name>
</gene>
<dbReference type="EMBL" id="MTYH01000049">
    <property type="protein sequence ID" value="PNP43109.1"/>
    <property type="molecule type" value="Genomic_DNA"/>
</dbReference>
<protein>
    <submittedName>
        <fullName evidence="2">Uncharacterized protein</fullName>
    </submittedName>
</protein>
<accession>A0A2K0TC70</accession>
<name>A0A2K0TC70_9HYPO</name>
<proteinExistence type="predicted"/>
<dbReference type="AlphaFoldDB" id="A0A2K0TC70"/>
<evidence type="ECO:0000313" key="2">
    <source>
        <dbReference type="EMBL" id="PNP43109.1"/>
    </source>
</evidence>
<feature type="region of interest" description="Disordered" evidence="1">
    <location>
        <begin position="62"/>
        <end position="81"/>
    </location>
</feature>
<reference evidence="2 3" key="1">
    <citation type="submission" date="2017-02" db="EMBL/GenBank/DDBJ databases">
        <title>Genomes of Trichoderma spp. with biocontrol activity.</title>
        <authorList>
            <person name="Gardiner D."/>
            <person name="Kazan K."/>
            <person name="Vos C."/>
            <person name="Harvey P."/>
        </authorList>
    </citation>
    <scope>NUCLEOTIDE SEQUENCE [LARGE SCALE GENOMIC DNA]</scope>
    <source>
        <strain evidence="2 3">A5MH</strain>
    </source>
</reference>
<dbReference type="Proteomes" id="UP000236546">
    <property type="component" value="Unassembled WGS sequence"/>
</dbReference>
<comment type="caution">
    <text evidence="2">The sequence shown here is derived from an EMBL/GenBank/DDBJ whole genome shotgun (WGS) entry which is preliminary data.</text>
</comment>
<evidence type="ECO:0000313" key="3">
    <source>
        <dbReference type="Proteomes" id="UP000236546"/>
    </source>
</evidence>
<organism evidence="2 3">
    <name type="scientific">Trichoderma gamsii</name>
    <dbReference type="NCBI Taxonomy" id="398673"/>
    <lineage>
        <taxon>Eukaryota</taxon>
        <taxon>Fungi</taxon>
        <taxon>Dikarya</taxon>
        <taxon>Ascomycota</taxon>
        <taxon>Pezizomycotina</taxon>
        <taxon>Sordariomycetes</taxon>
        <taxon>Hypocreomycetidae</taxon>
        <taxon>Hypocreales</taxon>
        <taxon>Hypocreaceae</taxon>
        <taxon>Trichoderma</taxon>
    </lineage>
</organism>
<dbReference type="OrthoDB" id="5581259at2759"/>
<sequence length="81" mass="9131">MAPPPPSSNSTLQERFLALAQTLQFAWFVGYDLQQFFDIPILQLHLAPSSLELHSSHLKSAAEATRETKYHRRGIRGKILG</sequence>